<evidence type="ECO:0000256" key="3">
    <source>
        <dbReference type="ARBA" id="ARBA00022692"/>
    </source>
</evidence>
<feature type="transmembrane region" description="Helical" evidence="7">
    <location>
        <begin position="124"/>
        <end position="142"/>
    </location>
</feature>
<dbReference type="InterPro" id="IPR051843">
    <property type="entry name" value="CPA1_transporter"/>
</dbReference>
<dbReference type="GO" id="GO:0016020">
    <property type="term" value="C:membrane"/>
    <property type="evidence" value="ECO:0007669"/>
    <property type="project" value="UniProtKB-SubCell"/>
</dbReference>
<dbReference type="GO" id="GO:1902600">
    <property type="term" value="P:proton transmembrane transport"/>
    <property type="evidence" value="ECO:0007669"/>
    <property type="project" value="InterPro"/>
</dbReference>
<dbReference type="PANTHER" id="PTHR31102:SF1">
    <property type="entry name" value="CATION_H+ EXCHANGER DOMAIN-CONTAINING PROTEIN"/>
    <property type="match status" value="1"/>
</dbReference>
<evidence type="ECO:0000259" key="8">
    <source>
        <dbReference type="Pfam" id="PF00999"/>
    </source>
</evidence>
<comment type="subcellular location">
    <subcellularLocation>
        <location evidence="1">Membrane</location>
        <topology evidence="1">Multi-pass membrane protein</topology>
    </subcellularLocation>
</comment>
<feature type="compositionally biased region" description="Basic and acidic residues" evidence="6">
    <location>
        <begin position="1"/>
        <end position="12"/>
    </location>
</feature>
<evidence type="ECO:0000256" key="2">
    <source>
        <dbReference type="ARBA" id="ARBA00007367"/>
    </source>
</evidence>
<feature type="transmembrane region" description="Helical" evidence="7">
    <location>
        <begin position="525"/>
        <end position="550"/>
    </location>
</feature>
<dbReference type="HOGENOM" id="CLU_018415_4_1_1"/>
<feature type="transmembrane region" description="Helical" evidence="7">
    <location>
        <begin position="485"/>
        <end position="505"/>
    </location>
</feature>
<accession>K1QAR5</accession>
<protein>
    <submittedName>
        <fullName evidence="9">Mitochondrial sodium/hydrogen exchanger NHA2</fullName>
    </submittedName>
</protein>
<evidence type="ECO:0000256" key="5">
    <source>
        <dbReference type="ARBA" id="ARBA00023136"/>
    </source>
</evidence>
<dbReference type="Pfam" id="PF00999">
    <property type="entry name" value="Na_H_Exchanger"/>
    <property type="match status" value="1"/>
</dbReference>
<feature type="transmembrane region" description="Helical" evidence="7">
    <location>
        <begin position="264"/>
        <end position="284"/>
    </location>
</feature>
<feature type="region of interest" description="Disordered" evidence="6">
    <location>
        <begin position="560"/>
        <end position="585"/>
    </location>
</feature>
<feature type="transmembrane region" description="Helical" evidence="7">
    <location>
        <begin position="363"/>
        <end position="380"/>
    </location>
</feature>
<sequence>MTAMTELKEMNHGQDPGNVGVYPSPPEVEEKEEKNLEVSIEEEEPSSPKCAAVRVCFHSCSKPVSTKYHPISENPGKLERLRYAFMCPPHGNLAMYIQFFVLCAVTWVVLIALTKDQALPGGNIFSLVILFTAAVAGGYIFSLCRLPPLLGMLLVGGMLSNIPVIKTVGQGLDLQWSGALRKIALTVILIRAGLGLDPVALRKLSFSVLRLAFAPCLVECLTVGVASHFLMGLPWVWAFLLGKCGMLGTGVSSNDYHPHPHHPVWFVLAAVSPAVVVPSLLSLSDRGYGLDKGIPTLVIAAASVDDVLAITGFGVVLGIAFTQGDVAMTIVKGPLEALLGVAFGCVVGVFLWYFPSKNGPSRMFYRSLLLFSAGMMATFGSDVVHLPGAGPLGCLTLAFVAAFRWRKERKDGQPDTIAEVVGIMWMLFQPLLFGLIGAAVNFDNIKDLNSLGLGIAVLAIGLFVRIIVSFCVVFGSGLTIKEQIFVALAWFPKATVQAAIGGLALDAAIKLGNAEMIEWGTSVLTTAVLSIIITAPIGALAIAISGPLLLNRIDPKTGQLVSKDNENPEEASMLNKESTEPTEET</sequence>
<feature type="transmembrane region" description="Helical" evidence="7">
    <location>
        <begin position="333"/>
        <end position="354"/>
    </location>
</feature>
<comment type="similarity">
    <text evidence="2">Belongs to the monovalent cation:proton antiporter 1 (CPA1) transporter (TC 2.A.36) family.</text>
</comment>
<dbReference type="Gene3D" id="1.20.1530.20">
    <property type="match status" value="1"/>
</dbReference>
<proteinExistence type="inferred from homology"/>
<gene>
    <name evidence="9" type="ORF">CGI_10025014</name>
</gene>
<evidence type="ECO:0000256" key="1">
    <source>
        <dbReference type="ARBA" id="ARBA00004141"/>
    </source>
</evidence>
<keyword evidence="5 7" id="KW-0472">Membrane</keyword>
<dbReference type="InterPro" id="IPR038770">
    <property type="entry name" value="Na+/solute_symporter_sf"/>
</dbReference>
<keyword evidence="4 7" id="KW-1133">Transmembrane helix</keyword>
<evidence type="ECO:0000256" key="4">
    <source>
        <dbReference type="ARBA" id="ARBA00022989"/>
    </source>
</evidence>
<evidence type="ECO:0000256" key="7">
    <source>
        <dbReference type="SAM" id="Phobius"/>
    </source>
</evidence>
<feature type="transmembrane region" description="Helical" evidence="7">
    <location>
        <begin position="296"/>
        <end position="321"/>
    </location>
</feature>
<feature type="domain" description="Cation/H+ exchanger transmembrane" evidence="8">
    <location>
        <begin position="266"/>
        <end position="534"/>
    </location>
</feature>
<feature type="transmembrane region" description="Helical" evidence="7">
    <location>
        <begin position="451"/>
        <end position="473"/>
    </location>
</feature>
<dbReference type="AlphaFoldDB" id="K1QAR5"/>
<evidence type="ECO:0000256" key="6">
    <source>
        <dbReference type="SAM" id="MobiDB-lite"/>
    </source>
</evidence>
<feature type="transmembrane region" description="Helical" evidence="7">
    <location>
        <begin position="93"/>
        <end position="112"/>
    </location>
</feature>
<dbReference type="InterPro" id="IPR006153">
    <property type="entry name" value="Cation/H_exchanger_TM"/>
</dbReference>
<organism evidence="9">
    <name type="scientific">Magallana gigas</name>
    <name type="common">Pacific oyster</name>
    <name type="synonym">Crassostrea gigas</name>
    <dbReference type="NCBI Taxonomy" id="29159"/>
    <lineage>
        <taxon>Eukaryota</taxon>
        <taxon>Metazoa</taxon>
        <taxon>Spiralia</taxon>
        <taxon>Lophotrochozoa</taxon>
        <taxon>Mollusca</taxon>
        <taxon>Bivalvia</taxon>
        <taxon>Autobranchia</taxon>
        <taxon>Pteriomorphia</taxon>
        <taxon>Ostreida</taxon>
        <taxon>Ostreoidea</taxon>
        <taxon>Ostreidae</taxon>
        <taxon>Magallana</taxon>
    </lineage>
</organism>
<dbReference type="PANTHER" id="PTHR31102">
    <property type="match status" value="1"/>
</dbReference>
<dbReference type="GO" id="GO:0015297">
    <property type="term" value="F:antiporter activity"/>
    <property type="evidence" value="ECO:0007669"/>
    <property type="project" value="InterPro"/>
</dbReference>
<evidence type="ECO:0000313" key="9">
    <source>
        <dbReference type="EMBL" id="EKC31013.1"/>
    </source>
</evidence>
<name>K1QAR5_MAGGI</name>
<reference evidence="9" key="1">
    <citation type="journal article" date="2012" name="Nature">
        <title>The oyster genome reveals stress adaptation and complexity of shell formation.</title>
        <authorList>
            <person name="Zhang G."/>
            <person name="Fang X."/>
            <person name="Guo X."/>
            <person name="Li L."/>
            <person name="Luo R."/>
            <person name="Xu F."/>
            <person name="Yang P."/>
            <person name="Zhang L."/>
            <person name="Wang X."/>
            <person name="Qi H."/>
            <person name="Xiong Z."/>
            <person name="Que H."/>
            <person name="Xie Y."/>
            <person name="Holland P.W."/>
            <person name="Paps J."/>
            <person name="Zhu Y."/>
            <person name="Wu F."/>
            <person name="Chen Y."/>
            <person name="Wang J."/>
            <person name="Peng C."/>
            <person name="Meng J."/>
            <person name="Yang L."/>
            <person name="Liu J."/>
            <person name="Wen B."/>
            <person name="Zhang N."/>
            <person name="Huang Z."/>
            <person name="Zhu Q."/>
            <person name="Feng Y."/>
            <person name="Mount A."/>
            <person name="Hedgecock D."/>
            <person name="Xu Z."/>
            <person name="Liu Y."/>
            <person name="Domazet-Loso T."/>
            <person name="Du Y."/>
            <person name="Sun X."/>
            <person name="Zhang S."/>
            <person name="Liu B."/>
            <person name="Cheng P."/>
            <person name="Jiang X."/>
            <person name="Li J."/>
            <person name="Fan D."/>
            <person name="Wang W."/>
            <person name="Fu W."/>
            <person name="Wang T."/>
            <person name="Wang B."/>
            <person name="Zhang J."/>
            <person name="Peng Z."/>
            <person name="Li Y."/>
            <person name="Li N."/>
            <person name="Wang J."/>
            <person name="Chen M."/>
            <person name="He Y."/>
            <person name="Tan F."/>
            <person name="Song X."/>
            <person name="Zheng Q."/>
            <person name="Huang R."/>
            <person name="Yang H."/>
            <person name="Du X."/>
            <person name="Chen L."/>
            <person name="Yang M."/>
            <person name="Gaffney P.M."/>
            <person name="Wang S."/>
            <person name="Luo L."/>
            <person name="She Z."/>
            <person name="Ming Y."/>
            <person name="Huang W."/>
            <person name="Zhang S."/>
            <person name="Huang B."/>
            <person name="Zhang Y."/>
            <person name="Qu T."/>
            <person name="Ni P."/>
            <person name="Miao G."/>
            <person name="Wang J."/>
            <person name="Wang Q."/>
            <person name="Steinberg C.E."/>
            <person name="Wang H."/>
            <person name="Li N."/>
            <person name="Qian L."/>
            <person name="Zhang G."/>
            <person name="Li Y."/>
            <person name="Yang H."/>
            <person name="Liu X."/>
            <person name="Wang J."/>
            <person name="Yin Y."/>
            <person name="Wang J."/>
        </authorList>
    </citation>
    <scope>NUCLEOTIDE SEQUENCE [LARGE SCALE GENOMIC DNA]</scope>
    <source>
        <strain evidence="9">05x7-T-G4-1.051#20</strain>
    </source>
</reference>
<keyword evidence="3 7" id="KW-0812">Transmembrane</keyword>
<dbReference type="EMBL" id="JH818313">
    <property type="protein sequence ID" value="EKC31013.1"/>
    <property type="molecule type" value="Genomic_DNA"/>
</dbReference>
<feature type="transmembrane region" description="Helical" evidence="7">
    <location>
        <begin position="417"/>
        <end position="439"/>
    </location>
</feature>
<feature type="transmembrane region" description="Helical" evidence="7">
    <location>
        <begin position="386"/>
        <end position="405"/>
    </location>
</feature>
<feature type="transmembrane region" description="Helical" evidence="7">
    <location>
        <begin position="208"/>
        <end position="231"/>
    </location>
</feature>
<dbReference type="InParanoid" id="K1QAR5"/>
<feature type="region of interest" description="Disordered" evidence="6">
    <location>
        <begin position="1"/>
        <end position="43"/>
    </location>
</feature>